<comment type="catalytic activity">
    <reaction evidence="1">
        <text>ATP + H2O = ADP + phosphate + H(+)</text>
        <dbReference type="Rhea" id="RHEA:13065"/>
        <dbReference type="ChEBI" id="CHEBI:15377"/>
        <dbReference type="ChEBI" id="CHEBI:15378"/>
        <dbReference type="ChEBI" id="CHEBI:30616"/>
        <dbReference type="ChEBI" id="CHEBI:43474"/>
        <dbReference type="ChEBI" id="CHEBI:456216"/>
        <dbReference type="EC" id="5.6.2.3"/>
    </reaction>
</comment>
<keyword evidence="1" id="KW-0378">Hydrolase</keyword>
<keyword evidence="1" id="KW-0547">Nucleotide-binding</keyword>
<comment type="caution">
    <text evidence="3">The sequence shown here is derived from an EMBL/GenBank/DDBJ whole genome shotgun (WGS) entry which is preliminary data.</text>
</comment>
<feature type="non-terminal residue" evidence="3">
    <location>
        <position position="177"/>
    </location>
</feature>
<keyword evidence="1" id="KW-0233">DNA recombination</keyword>
<keyword evidence="1" id="KW-0234">DNA repair</keyword>
<evidence type="ECO:0000259" key="2">
    <source>
        <dbReference type="Pfam" id="PF05970"/>
    </source>
</evidence>
<dbReference type="InterPro" id="IPR010285">
    <property type="entry name" value="DNA_helicase_pif1-like_DEAD"/>
</dbReference>
<gene>
    <name evidence="3" type="ORF">C8F04DRAFT_963323</name>
</gene>
<name>A0AAD6SKS3_9AGAR</name>
<dbReference type="GO" id="GO:0000723">
    <property type="term" value="P:telomere maintenance"/>
    <property type="evidence" value="ECO:0007669"/>
    <property type="project" value="InterPro"/>
</dbReference>
<dbReference type="GO" id="GO:0006310">
    <property type="term" value="P:DNA recombination"/>
    <property type="evidence" value="ECO:0007669"/>
    <property type="project" value="UniProtKB-KW"/>
</dbReference>
<sequence length="177" mass="19461">MGHENPTDEQAHDYELFLLERILNDSSRTLTDFEMTPPQLDWSLQAENPLLAEQLDYNPAEERALAEADIQKMNTEQREAFDRIIASVEQNLGKIFFLEGAGGTGKSFVYNTVAHHLRGQSVIVLCVSSSGISALILVGGRTAHFMFKIPIDGLTSESTCAIPKESLRAGLIRAAGL</sequence>
<protein>
    <recommendedName>
        <fullName evidence="1">ATP-dependent DNA helicase</fullName>
        <ecNumber evidence="1">5.6.2.3</ecNumber>
    </recommendedName>
</protein>
<dbReference type="Proteomes" id="UP001218188">
    <property type="component" value="Unassembled WGS sequence"/>
</dbReference>
<dbReference type="Pfam" id="PF05970">
    <property type="entry name" value="PIF1"/>
    <property type="match status" value="1"/>
</dbReference>
<feature type="domain" description="DNA helicase Pif1-like DEAD-box helicase" evidence="2">
    <location>
        <begin position="73"/>
        <end position="175"/>
    </location>
</feature>
<keyword evidence="1 3" id="KW-0347">Helicase</keyword>
<dbReference type="EMBL" id="JARJCM010000105">
    <property type="protein sequence ID" value="KAJ7029117.1"/>
    <property type="molecule type" value="Genomic_DNA"/>
</dbReference>
<keyword evidence="1" id="KW-0227">DNA damage</keyword>
<dbReference type="GO" id="GO:0005524">
    <property type="term" value="F:ATP binding"/>
    <property type="evidence" value="ECO:0007669"/>
    <property type="project" value="UniProtKB-KW"/>
</dbReference>
<dbReference type="EC" id="5.6.2.3" evidence="1"/>
<reference evidence="3" key="1">
    <citation type="submission" date="2023-03" db="EMBL/GenBank/DDBJ databases">
        <title>Massive genome expansion in bonnet fungi (Mycena s.s.) driven by repeated elements and novel gene families across ecological guilds.</title>
        <authorList>
            <consortium name="Lawrence Berkeley National Laboratory"/>
            <person name="Harder C.B."/>
            <person name="Miyauchi S."/>
            <person name="Viragh M."/>
            <person name="Kuo A."/>
            <person name="Thoen E."/>
            <person name="Andreopoulos B."/>
            <person name="Lu D."/>
            <person name="Skrede I."/>
            <person name="Drula E."/>
            <person name="Henrissat B."/>
            <person name="Morin E."/>
            <person name="Kohler A."/>
            <person name="Barry K."/>
            <person name="LaButti K."/>
            <person name="Morin E."/>
            <person name="Salamov A."/>
            <person name="Lipzen A."/>
            <person name="Mereny Z."/>
            <person name="Hegedus B."/>
            <person name="Baldrian P."/>
            <person name="Stursova M."/>
            <person name="Weitz H."/>
            <person name="Taylor A."/>
            <person name="Grigoriev I.V."/>
            <person name="Nagy L.G."/>
            <person name="Martin F."/>
            <person name="Kauserud H."/>
        </authorList>
    </citation>
    <scope>NUCLEOTIDE SEQUENCE</scope>
    <source>
        <strain evidence="3">CBHHK200</strain>
    </source>
</reference>
<organism evidence="3 4">
    <name type="scientific">Mycena alexandri</name>
    <dbReference type="NCBI Taxonomy" id="1745969"/>
    <lineage>
        <taxon>Eukaryota</taxon>
        <taxon>Fungi</taxon>
        <taxon>Dikarya</taxon>
        <taxon>Basidiomycota</taxon>
        <taxon>Agaricomycotina</taxon>
        <taxon>Agaricomycetes</taxon>
        <taxon>Agaricomycetidae</taxon>
        <taxon>Agaricales</taxon>
        <taxon>Marasmiineae</taxon>
        <taxon>Mycenaceae</taxon>
        <taxon>Mycena</taxon>
    </lineage>
</organism>
<keyword evidence="4" id="KW-1185">Reference proteome</keyword>
<dbReference type="Gene3D" id="3.40.50.300">
    <property type="entry name" value="P-loop containing nucleotide triphosphate hydrolases"/>
    <property type="match status" value="1"/>
</dbReference>
<evidence type="ECO:0000256" key="1">
    <source>
        <dbReference type="RuleBase" id="RU363044"/>
    </source>
</evidence>
<dbReference type="InterPro" id="IPR027417">
    <property type="entry name" value="P-loop_NTPase"/>
</dbReference>
<dbReference type="SUPFAM" id="SSF52540">
    <property type="entry name" value="P-loop containing nucleoside triphosphate hydrolases"/>
    <property type="match status" value="1"/>
</dbReference>
<dbReference type="PANTHER" id="PTHR10492:SF57">
    <property type="entry name" value="ATP-DEPENDENT DNA HELICASE"/>
    <property type="match status" value="1"/>
</dbReference>
<keyword evidence="1" id="KW-0067">ATP-binding</keyword>
<dbReference type="AlphaFoldDB" id="A0AAD6SKS3"/>
<evidence type="ECO:0000313" key="3">
    <source>
        <dbReference type="EMBL" id="KAJ7029117.1"/>
    </source>
</evidence>
<proteinExistence type="inferred from homology"/>
<accession>A0AAD6SKS3</accession>
<comment type="similarity">
    <text evidence="1">Belongs to the helicase family.</text>
</comment>
<dbReference type="GO" id="GO:0043139">
    <property type="term" value="F:5'-3' DNA helicase activity"/>
    <property type="evidence" value="ECO:0007669"/>
    <property type="project" value="UniProtKB-EC"/>
</dbReference>
<dbReference type="GO" id="GO:0006281">
    <property type="term" value="P:DNA repair"/>
    <property type="evidence" value="ECO:0007669"/>
    <property type="project" value="UniProtKB-KW"/>
</dbReference>
<dbReference type="PANTHER" id="PTHR10492">
    <property type="match status" value="1"/>
</dbReference>
<dbReference type="GO" id="GO:0016787">
    <property type="term" value="F:hydrolase activity"/>
    <property type="evidence" value="ECO:0007669"/>
    <property type="project" value="UniProtKB-KW"/>
</dbReference>
<evidence type="ECO:0000313" key="4">
    <source>
        <dbReference type="Proteomes" id="UP001218188"/>
    </source>
</evidence>
<comment type="cofactor">
    <cofactor evidence="1">
        <name>Mg(2+)</name>
        <dbReference type="ChEBI" id="CHEBI:18420"/>
    </cofactor>
</comment>